<gene>
    <name evidence="5" type="ORF">RH857_08525</name>
</gene>
<keyword evidence="6" id="KW-1185">Reference proteome</keyword>
<keyword evidence="2" id="KW-0808">Transferase</keyword>
<organism evidence="5 6">
    <name type="scientific">Nesterenkonia flava</name>
    <dbReference type="NCBI Taxonomy" id="469799"/>
    <lineage>
        <taxon>Bacteria</taxon>
        <taxon>Bacillati</taxon>
        <taxon>Actinomycetota</taxon>
        <taxon>Actinomycetes</taxon>
        <taxon>Micrococcales</taxon>
        <taxon>Micrococcaceae</taxon>
        <taxon>Nesterenkonia</taxon>
    </lineage>
</organism>
<reference evidence="6" key="1">
    <citation type="submission" date="2023-07" db="EMBL/GenBank/DDBJ databases">
        <title>Description of three actinobacteria isolated from air of manufacturing shop in a pharmaceutical factory.</title>
        <authorList>
            <person name="Zhang D.-F."/>
        </authorList>
    </citation>
    <scope>NUCLEOTIDE SEQUENCE [LARGE SCALE GENOMIC DNA]</scope>
    <source>
        <strain evidence="6">CCTCC AB 207010</strain>
    </source>
</reference>
<dbReference type="Pfam" id="PF00294">
    <property type="entry name" value="PfkB"/>
    <property type="match status" value="2"/>
</dbReference>
<feature type="domain" description="Carbohydrate kinase PfkB" evidence="4">
    <location>
        <begin position="21"/>
        <end position="130"/>
    </location>
</feature>
<evidence type="ECO:0000313" key="5">
    <source>
        <dbReference type="EMBL" id="MDR5712174.1"/>
    </source>
</evidence>
<dbReference type="EMBL" id="JAVKGT010000020">
    <property type="protein sequence ID" value="MDR5712174.1"/>
    <property type="molecule type" value="Genomic_DNA"/>
</dbReference>
<evidence type="ECO:0000313" key="6">
    <source>
        <dbReference type="Proteomes" id="UP001260872"/>
    </source>
</evidence>
<evidence type="ECO:0000256" key="1">
    <source>
        <dbReference type="ARBA" id="ARBA00010688"/>
    </source>
</evidence>
<comment type="caution">
    <text evidence="5">The sequence shown here is derived from an EMBL/GenBank/DDBJ whole genome shotgun (WGS) entry which is preliminary data.</text>
</comment>
<dbReference type="InterPro" id="IPR011611">
    <property type="entry name" value="PfkB_dom"/>
</dbReference>
<name>A0ABU1FU47_9MICC</name>
<feature type="domain" description="Carbohydrate kinase PfkB" evidence="4">
    <location>
        <begin position="164"/>
        <end position="258"/>
    </location>
</feature>
<sequence>MKILGAGDNVIDRYRRLGVGYPGGNAVNVAVFASRLGARAAYMGVLGDDEGGRHLKRALEVEGVSTDLTEVAHGHNAYAEVEIVDKDRVFVGSDRSVQPFDLSQSQLKAMANFDTVHTAYTGSLRSNIPEMAGQSKVSFDFGSRFTLEESVELAQHLFVASFSTSHLSREESLELVEAMLERGTKNVIATRGGEGAYLGTPEGVLFQKAERVAVIDTLGAGDAFIASVLVGLLSGRDAKTVAASASAHAAQVCLIHGAFGHPISYHPVSETDPKVVNS</sequence>
<evidence type="ECO:0000256" key="3">
    <source>
        <dbReference type="ARBA" id="ARBA00022777"/>
    </source>
</evidence>
<protein>
    <submittedName>
        <fullName evidence="5">PfkB family carbohydrate kinase</fullName>
    </submittedName>
</protein>
<dbReference type="PANTHER" id="PTHR43085">
    <property type="entry name" value="HEXOKINASE FAMILY MEMBER"/>
    <property type="match status" value="1"/>
</dbReference>
<dbReference type="SUPFAM" id="SSF53613">
    <property type="entry name" value="Ribokinase-like"/>
    <property type="match status" value="1"/>
</dbReference>
<dbReference type="RefSeq" id="WP_310537554.1">
    <property type="nucleotide sequence ID" value="NZ_BAAAOC010000006.1"/>
</dbReference>
<accession>A0ABU1FU47</accession>
<keyword evidence="3 5" id="KW-0418">Kinase</keyword>
<dbReference type="InterPro" id="IPR029056">
    <property type="entry name" value="Ribokinase-like"/>
</dbReference>
<dbReference type="GO" id="GO:0016301">
    <property type="term" value="F:kinase activity"/>
    <property type="evidence" value="ECO:0007669"/>
    <property type="project" value="UniProtKB-KW"/>
</dbReference>
<comment type="similarity">
    <text evidence="1">Belongs to the carbohydrate kinase PfkB family.</text>
</comment>
<evidence type="ECO:0000256" key="2">
    <source>
        <dbReference type="ARBA" id="ARBA00022679"/>
    </source>
</evidence>
<dbReference type="PANTHER" id="PTHR43085:SF41">
    <property type="entry name" value="FRUCTOSELYSINE 6-KINASE"/>
    <property type="match status" value="1"/>
</dbReference>
<dbReference type="Proteomes" id="UP001260872">
    <property type="component" value="Unassembled WGS sequence"/>
</dbReference>
<evidence type="ECO:0000259" key="4">
    <source>
        <dbReference type="Pfam" id="PF00294"/>
    </source>
</evidence>
<dbReference type="Gene3D" id="3.40.1190.20">
    <property type="match status" value="1"/>
</dbReference>
<proteinExistence type="inferred from homology"/>
<dbReference type="InterPro" id="IPR050306">
    <property type="entry name" value="PfkB_Carbo_kinase"/>
</dbReference>